<keyword evidence="2" id="KW-0106">Calcium</keyword>
<name>A0A840FU06_9BURK</name>
<evidence type="ECO:0000256" key="3">
    <source>
        <dbReference type="SAM" id="SignalP"/>
    </source>
</evidence>
<dbReference type="Pfam" id="PF05567">
    <property type="entry name" value="T4P_PilY1"/>
    <property type="match status" value="1"/>
</dbReference>
<dbReference type="InterPro" id="IPR037524">
    <property type="entry name" value="PA14/GLEYA"/>
</dbReference>
<feature type="domain" description="PA14" evidence="4">
    <location>
        <begin position="210"/>
        <end position="364"/>
    </location>
</feature>
<reference evidence="5 6" key="1">
    <citation type="submission" date="2020-08" db="EMBL/GenBank/DDBJ databases">
        <title>Genomic Encyclopedia of Type Strains, Phase IV (KMG-V): Genome sequencing to study the core and pangenomes of soil and plant-associated prokaryotes.</title>
        <authorList>
            <person name="Whitman W."/>
        </authorList>
    </citation>
    <scope>NUCLEOTIDE SEQUENCE [LARGE SCALE GENOMIC DNA]</scope>
    <source>
        <strain evidence="5 6">34/80</strain>
    </source>
</reference>
<dbReference type="Proteomes" id="UP000524450">
    <property type="component" value="Unassembled WGS sequence"/>
</dbReference>
<dbReference type="SMART" id="SM00758">
    <property type="entry name" value="PA14"/>
    <property type="match status" value="1"/>
</dbReference>
<dbReference type="Pfam" id="PF07691">
    <property type="entry name" value="PA14"/>
    <property type="match status" value="1"/>
</dbReference>
<keyword evidence="3" id="KW-0732">Signal</keyword>
<evidence type="ECO:0000259" key="4">
    <source>
        <dbReference type="PROSITE" id="PS51820"/>
    </source>
</evidence>
<protein>
    <submittedName>
        <fullName evidence="5">Type IV pilus assembly protein PilY1</fullName>
    </submittedName>
</protein>
<dbReference type="SUPFAM" id="SSF56988">
    <property type="entry name" value="Anthrax protective antigen"/>
    <property type="match status" value="1"/>
</dbReference>
<organism evidence="5 6">
    <name type="scientific">Variovorax guangxiensis</name>
    <dbReference type="NCBI Taxonomy" id="1775474"/>
    <lineage>
        <taxon>Bacteria</taxon>
        <taxon>Pseudomonadati</taxon>
        <taxon>Pseudomonadota</taxon>
        <taxon>Betaproteobacteria</taxon>
        <taxon>Burkholderiales</taxon>
        <taxon>Comamonadaceae</taxon>
        <taxon>Variovorax</taxon>
    </lineage>
</organism>
<accession>A0A840FU06</accession>
<dbReference type="InterPro" id="IPR011658">
    <property type="entry name" value="PA14_dom"/>
</dbReference>
<dbReference type="PROSITE" id="PS51820">
    <property type="entry name" value="PA14"/>
    <property type="match status" value="1"/>
</dbReference>
<evidence type="ECO:0000256" key="1">
    <source>
        <dbReference type="ARBA" id="ARBA00022723"/>
    </source>
</evidence>
<gene>
    <name evidence="5" type="ORF">GGD71_003377</name>
</gene>
<keyword evidence="1" id="KW-0479">Metal-binding</keyword>
<proteinExistence type="predicted"/>
<dbReference type="InterPro" id="IPR008707">
    <property type="entry name" value="B-propeller_PilY1"/>
</dbReference>
<dbReference type="Gene3D" id="3.90.182.10">
    <property type="entry name" value="Toxin - Anthrax Protective Antigen,domain 1"/>
    <property type="match status" value="1"/>
</dbReference>
<evidence type="ECO:0000256" key="2">
    <source>
        <dbReference type="ARBA" id="ARBA00022837"/>
    </source>
</evidence>
<dbReference type="GO" id="GO:0046872">
    <property type="term" value="F:metal ion binding"/>
    <property type="evidence" value="ECO:0007669"/>
    <property type="project" value="UniProtKB-KW"/>
</dbReference>
<evidence type="ECO:0000313" key="6">
    <source>
        <dbReference type="Proteomes" id="UP000524450"/>
    </source>
</evidence>
<dbReference type="EMBL" id="JACIFZ010000003">
    <property type="protein sequence ID" value="MBB4222597.1"/>
    <property type="molecule type" value="Genomic_DNA"/>
</dbReference>
<dbReference type="RefSeq" id="WP_260319325.1">
    <property type="nucleotide sequence ID" value="NZ_JACIFZ010000003.1"/>
</dbReference>
<comment type="caution">
    <text evidence="5">The sequence shown here is derived from an EMBL/GenBank/DDBJ whole genome shotgun (WGS) entry which is preliminary data.</text>
</comment>
<feature type="chain" id="PRO_5032720206" evidence="3">
    <location>
        <begin position="39"/>
        <end position="1458"/>
    </location>
</feature>
<feature type="signal peptide" evidence="3">
    <location>
        <begin position="1"/>
        <end position="38"/>
    </location>
</feature>
<sequence>MIRPRAGRPAMTSRNLTSKRAVAVALMITLPWQGVAHAAALADQPVFASATVPGNLALTLSVEWPTASRTAHTDSYAPTTRFLGYFDPEKCYTYQYNAARNDTNTGDTSYFQPAGSATNRTCSSKWSGNFLNWAATATIDPFRWAMTGGRRVVDTETETILEKGWHSGQGLFGDRSLPSAYIAGATPFASATNFRIRVNGMGFRMRFSLQAQRLFTVKYWNSTALSGNANLTGPLRTDNNVSANQVWSGSPRTDINADNFSTQFTGTFVAPVTGNYKFKLQHDDGARLYVDTTGSSNFTNANRRINNANWTDATNADVTNDIALTAGQSFSVRIDQWDNTGGASVVLSWQLPGATAYTSFSEALDDGAAFSTVAAMTNANASYDLTMRTKVCDPSAAAGGVETNCKQYTNGWKPEGLVQKYANDIRFSAFGYLNDSNELRDGGVMRARQKFVGPTKPMPGQAAVTNAAAEWNATTGVFIRNPDSDDALNTGVSDSGVMNYLNKFGQLSPGQYKSYDPVNELYYAALRYFSNQGNVASWSDISSGNAAQKAQWTDGFPIIGTWDDPILYSCQRNFVLGIGDIYTHRDKNVPGNTLTDHEPAMPTAVSGDRLFDAPRSTGNAKVLQGMGSGLGASGDAVSGGAGRYSTDYMAGLAFEANTKDLRSDLTGAQTVQTYWVDVLEQSFSRNNKFYLAAKFGGLKQSKLKEAGLIDATGTINFDPYTYAGTIPLDWWSTNGEILTDTRDNSTWARPDNYFAAGKPDTMVSGLTQAFASIASNIKNYTTSLSLSTAQPSVTGDVSYSAQYDSSNWSGVVSARGITFNADGVPTVASTPSWTTRTTLENQLGTAATSTGWDSSRRVATWNPEANNGAGGGVPFRLANLSNAQKLALDTTYVSGDDSANYLKWLRGDSSLEGSGYRARSTAGATGLERNRLGDIVNSRVTTVGAPSARLADTSNPGYSTFKEANKNRPLTLYVGANDGMLHAFKGGTATGAGQELFAYVPSVLFNKDPSDTAATDGLLAQLGRPQYAHRNYVDATALAFDIDLARAGRAPQTSDTATSPAPNWRSVLIGGLGKGGRTYYALDITDPTAMSASETGTTGLASKVLWEFPKRSQLPVAAGGTCTTDCVDMGYTFGNPVVVKTKKYGWVVIFGSGYNNTDGKGHLFIVNPANGALLEQMSTGTVASNGMAHPAAYVQDYTDFTADAVYVGDLNGQLWRFNINGTGSYPAPTKIAQLADGGGAAQPITTQPLVQVHPKLRERYVLVGTGRLLDSTDIASGQMQSFYGIADGGMGLGAFAAQAGDGQDFPATRARMVNVTPPDDGSAIPAVTSTAGWYVNLGVDGTGANAVNWRVISPYTAFSSSVAFSTTLPTGDACNPSGKSRVYAMDFGSGRTKLVDANGNNLSYVSVEGVVTDLNFIRVGGKTRLIYGTSKGDAGKAPGDFDERVLRKLLNWREISLE</sequence>
<evidence type="ECO:0000313" key="5">
    <source>
        <dbReference type="EMBL" id="MBB4222597.1"/>
    </source>
</evidence>